<evidence type="ECO:0000256" key="2">
    <source>
        <dbReference type="ARBA" id="ARBA00022490"/>
    </source>
</evidence>
<dbReference type="InterPro" id="IPR029058">
    <property type="entry name" value="AB_hydrolase_fold"/>
</dbReference>
<dbReference type="SUPFAM" id="SSF53474">
    <property type="entry name" value="alpha/beta-Hydrolases"/>
    <property type="match status" value="1"/>
</dbReference>
<dbReference type="Gene3D" id="3.40.50.1820">
    <property type="entry name" value="alpha/beta hydrolase"/>
    <property type="match status" value="1"/>
</dbReference>
<feature type="domain" description="AB hydrolase-1" evidence="4">
    <location>
        <begin position="34"/>
        <end position="128"/>
    </location>
</feature>
<dbReference type="Pfam" id="PF12697">
    <property type="entry name" value="Abhydrolase_6"/>
    <property type="match status" value="1"/>
</dbReference>
<comment type="similarity">
    <text evidence="3">Belongs to the AB hydrolase superfamily. ABHD14 family.</text>
</comment>
<dbReference type="InterPro" id="IPR000073">
    <property type="entry name" value="AB_hydrolase_1"/>
</dbReference>
<evidence type="ECO:0000313" key="5">
    <source>
        <dbReference type="EMBL" id="MBE9041801.1"/>
    </source>
</evidence>
<dbReference type="PANTHER" id="PTHR46197:SF3">
    <property type="entry name" value="AB HYDROLASE-1 DOMAIN-CONTAINING PROTEIN"/>
    <property type="match status" value="1"/>
</dbReference>
<dbReference type="GO" id="GO:0016787">
    <property type="term" value="F:hydrolase activity"/>
    <property type="evidence" value="ECO:0007669"/>
    <property type="project" value="UniProtKB-KW"/>
</dbReference>
<dbReference type="GO" id="GO:0005737">
    <property type="term" value="C:cytoplasm"/>
    <property type="evidence" value="ECO:0007669"/>
    <property type="project" value="UniProtKB-SubCell"/>
</dbReference>
<proteinExistence type="inferred from homology"/>
<keyword evidence="6" id="KW-1185">Reference proteome</keyword>
<sequence length="202" mass="21905">MAMARTSIESQFVNLSGAKIHYLEVGDKAATTTVLCLHGASFRAQTWQDIGTLKLLADGGYRAVAVDLPGYGESQSISGDRVAFLLALLDRFALDRPIVISPSMSGQYSIPFIAQHSEKLRGFVAVAPVGIERYKGKLQGLSLPTLAIWGSNDRIVPVSQADILLKQMSNGKKVVLPNAGHACYMKATALFHNELMQFLQNL</sequence>
<organism evidence="5 6">
    <name type="scientific">Zarconia navalis LEGE 11467</name>
    <dbReference type="NCBI Taxonomy" id="1828826"/>
    <lineage>
        <taxon>Bacteria</taxon>
        <taxon>Bacillati</taxon>
        <taxon>Cyanobacteriota</taxon>
        <taxon>Cyanophyceae</taxon>
        <taxon>Oscillatoriophycideae</taxon>
        <taxon>Oscillatoriales</taxon>
        <taxon>Oscillatoriales incertae sedis</taxon>
        <taxon>Zarconia</taxon>
        <taxon>Zarconia navalis</taxon>
    </lineage>
</organism>
<evidence type="ECO:0000259" key="4">
    <source>
        <dbReference type="Pfam" id="PF12697"/>
    </source>
</evidence>
<comment type="caution">
    <text evidence="5">The sequence shown here is derived from an EMBL/GenBank/DDBJ whole genome shotgun (WGS) entry which is preliminary data.</text>
</comment>
<evidence type="ECO:0000256" key="3">
    <source>
        <dbReference type="ARBA" id="ARBA00037942"/>
    </source>
</evidence>
<keyword evidence="2" id="KW-0963">Cytoplasm</keyword>
<evidence type="ECO:0000256" key="1">
    <source>
        <dbReference type="ARBA" id="ARBA00004496"/>
    </source>
</evidence>
<evidence type="ECO:0000313" key="6">
    <source>
        <dbReference type="Proteomes" id="UP000621799"/>
    </source>
</evidence>
<accession>A0A928ZAL2</accession>
<name>A0A928ZAL2_9CYAN</name>
<dbReference type="EMBL" id="JADEXN010000248">
    <property type="protein sequence ID" value="MBE9041801.1"/>
    <property type="molecule type" value="Genomic_DNA"/>
</dbReference>
<dbReference type="AlphaFoldDB" id="A0A928ZAL2"/>
<dbReference type="PANTHER" id="PTHR46197">
    <property type="entry name" value="PROTEIN ABHD14B-LIKE"/>
    <property type="match status" value="1"/>
</dbReference>
<reference evidence="5" key="1">
    <citation type="submission" date="2020-10" db="EMBL/GenBank/DDBJ databases">
        <authorList>
            <person name="Castelo-Branco R."/>
            <person name="Eusebio N."/>
            <person name="Adriana R."/>
            <person name="Vieira A."/>
            <person name="Brugerolle De Fraissinette N."/>
            <person name="Rezende De Castro R."/>
            <person name="Schneider M.P."/>
            <person name="Vasconcelos V."/>
            <person name="Leao P.N."/>
        </authorList>
    </citation>
    <scope>NUCLEOTIDE SEQUENCE</scope>
    <source>
        <strain evidence="5">LEGE 11467</strain>
    </source>
</reference>
<gene>
    <name evidence="5" type="ORF">IQ235_13525</name>
</gene>
<dbReference type="Proteomes" id="UP000621799">
    <property type="component" value="Unassembled WGS sequence"/>
</dbReference>
<comment type="subcellular location">
    <subcellularLocation>
        <location evidence="1">Cytoplasm</location>
    </subcellularLocation>
</comment>
<keyword evidence="5" id="KW-0378">Hydrolase</keyword>
<protein>
    <submittedName>
        <fullName evidence="5">Alpha/beta hydrolase</fullName>
    </submittedName>
</protein>